<evidence type="ECO:0000313" key="1">
    <source>
        <dbReference type="EMBL" id="KZT67352.1"/>
    </source>
</evidence>
<sequence length="122" mass="13824">MPAVYKLMSVNTAPERAKRLIGRVVEDVKDRWTIQYIANAERIDEVLPTLERERPDIMFVASMWTPEQQQEIVLIAQKAIPGIKTFKIPTGFQVEKGPDAVVELIKENLPSILNDPEPKSAL</sequence>
<dbReference type="Proteomes" id="UP000076727">
    <property type="component" value="Unassembled WGS sequence"/>
</dbReference>
<name>A0A165NTE5_9APHY</name>
<evidence type="ECO:0000313" key="2">
    <source>
        <dbReference type="Proteomes" id="UP000076727"/>
    </source>
</evidence>
<dbReference type="EMBL" id="KV429077">
    <property type="protein sequence ID" value="KZT67352.1"/>
    <property type="molecule type" value="Genomic_DNA"/>
</dbReference>
<organism evidence="1 2">
    <name type="scientific">Daedalea quercina L-15889</name>
    <dbReference type="NCBI Taxonomy" id="1314783"/>
    <lineage>
        <taxon>Eukaryota</taxon>
        <taxon>Fungi</taxon>
        <taxon>Dikarya</taxon>
        <taxon>Basidiomycota</taxon>
        <taxon>Agaricomycotina</taxon>
        <taxon>Agaricomycetes</taxon>
        <taxon>Polyporales</taxon>
        <taxon>Fomitopsis</taxon>
    </lineage>
</organism>
<dbReference type="AlphaFoldDB" id="A0A165NTE5"/>
<gene>
    <name evidence="1" type="ORF">DAEQUDRAFT_673493</name>
</gene>
<keyword evidence="2" id="KW-1185">Reference proteome</keyword>
<proteinExistence type="predicted"/>
<accession>A0A165NTE5</accession>
<reference evidence="1 2" key="1">
    <citation type="journal article" date="2016" name="Mol. Biol. Evol.">
        <title>Comparative Genomics of Early-Diverging Mushroom-Forming Fungi Provides Insights into the Origins of Lignocellulose Decay Capabilities.</title>
        <authorList>
            <person name="Nagy L.G."/>
            <person name="Riley R."/>
            <person name="Tritt A."/>
            <person name="Adam C."/>
            <person name="Daum C."/>
            <person name="Floudas D."/>
            <person name="Sun H."/>
            <person name="Yadav J.S."/>
            <person name="Pangilinan J."/>
            <person name="Larsson K.H."/>
            <person name="Matsuura K."/>
            <person name="Barry K."/>
            <person name="Labutti K."/>
            <person name="Kuo R."/>
            <person name="Ohm R.A."/>
            <person name="Bhattacharya S.S."/>
            <person name="Shirouzu T."/>
            <person name="Yoshinaga Y."/>
            <person name="Martin F.M."/>
            <person name="Grigoriev I.V."/>
            <person name="Hibbett D.S."/>
        </authorList>
    </citation>
    <scope>NUCLEOTIDE SEQUENCE [LARGE SCALE GENOMIC DNA]</scope>
    <source>
        <strain evidence="1 2">L-15889</strain>
    </source>
</reference>
<dbReference type="OrthoDB" id="2772415at2759"/>
<protein>
    <submittedName>
        <fullName evidence="1">Uncharacterized protein</fullName>
    </submittedName>
</protein>